<dbReference type="Gene3D" id="1.10.1200.10">
    <property type="entry name" value="ACP-like"/>
    <property type="match status" value="1"/>
</dbReference>
<dbReference type="Proteomes" id="UP000030651">
    <property type="component" value="Unassembled WGS sequence"/>
</dbReference>
<dbReference type="Pfam" id="PF08659">
    <property type="entry name" value="KR"/>
    <property type="match status" value="1"/>
</dbReference>
<dbReference type="InterPro" id="IPR016035">
    <property type="entry name" value="Acyl_Trfase/lysoPLipase"/>
</dbReference>
<dbReference type="Pfam" id="PF02801">
    <property type="entry name" value="Ketoacyl-synt_C"/>
    <property type="match status" value="1"/>
</dbReference>
<protein>
    <recommendedName>
        <fullName evidence="6">6-methylsalicylic acid synthase</fullName>
        <ecNumber evidence="6">2.3.1.165</ecNumber>
    </recommendedName>
</protein>
<organism evidence="12 13">
    <name type="scientific">Pestalotiopsis fici (strain W106-1 / CGMCC3.15140)</name>
    <dbReference type="NCBI Taxonomy" id="1229662"/>
    <lineage>
        <taxon>Eukaryota</taxon>
        <taxon>Fungi</taxon>
        <taxon>Dikarya</taxon>
        <taxon>Ascomycota</taxon>
        <taxon>Pezizomycotina</taxon>
        <taxon>Sordariomycetes</taxon>
        <taxon>Xylariomycetidae</taxon>
        <taxon>Amphisphaeriales</taxon>
        <taxon>Sporocadaceae</taxon>
        <taxon>Pestalotiopsis</taxon>
    </lineage>
</organism>
<evidence type="ECO:0000259" key="10">
    <source>
        <dbReference type="PROSITE" id="PS52004"/>
    </source>
</evidence>
<evidence type="ECO:0000313" key="13">
    <source>
        <dbReference type="Proteomes" id="UP000030651"/>
    </source>
</evidence>
<dbReference type="InterPro" id="IPR016036">
    <property type="entry name" value="Malonyl_transacylase_ACP-bd"/>
</dbReference>
<dbReference type="Gene3D" id="3.10.129.110">
    <property type="entry name" value="Polyketide synthase dehydratase"/>
    <property type="match status" value="1"/>
</dbReference>
<dbReference type="SUPFAM" id="SSF51735">
    <property type="entry name" value="NAD(P)-binding Rossmann-fold domains"/>
    <property type="match status" value="2"/>
</dbReference>
<dbReference type="eggNOG" id="KOG1202">
    <property type="taxonomic scope" value="Eukaryota"/>
</dbReference>
<dbReference type="SMART" id="SM00827">
    <property type="entry name" value="PKS_AT"/>
    <property type="match status" value="1"/>
</dbReference>
<dbReference type="InterPro" id="IPR049900">
    <property type="entry name" value="PKS_mFAS_DH"/>
</dbReference>
<dbReference type="PROSITE" id="PS52019">
    <property type="entry name" value="PKS_MFAS_DH"/>
    <property type="match status" value="1"/>
</dbReference>
<evidence type="ECO:0000256" key="3">
    <source>
        <dbReference type="ARBA" id="ARBA00022679"/>
    </source>
</evidence>
<feature type="region of interest" description="Disordered" evidence="8">
    <location>
        <begin position="1"/>
        <end position="34"/>
    </location>
</feature>
<dbReference type="Gene3D" id="3.30.70.250">
    <property type="entry name" value="Malonyl-CoA ACP transacylase, ACP-binding"/>
    <property type="match status" value="1"/>
</dbReference>
<evidence type="ECO:0000313" key="12">
    <source>
        <dbReference type="EMBL" id="ETS75984.1"/>
    </source>
</evidence>
<evidence type="ECO:0000256" key="7">
    <source>
        <dbReference type="PROSITE-ProRule" id="PRU01363"/>
    </source>
</evidence>
<dbReference type="InterPro" id="IPR009081">
    <property type="entry name" value="PP-bd_ACP"/>
</dbReference>
<feature type="region of interest" description="C-terminal hotdog fold" evidence="7">
    <location>
        <begin position="1057"/>
        <end position="1203"/>
    </location>
</feature>
<dbReference type="GO" id="GO:0050641">
    <property type="term" value="F:6-methylsalicylic acid synthase activity"/>
    <property type="evidence" value="ECO:0007669"/>
    <property type="project" value="UniProtKB-EC"/>
</dbReference>
<keyword evidence="1" id="KW-0596">Phosphopantetheine</keyword>
<dbReference type="InterPro" id="IPR001227">
    <property type="entry name" value="Ac_transferase_dom_sf"/>
</dbReference>
<dbReference type="PROSITE" id="PS50075">
    <property type="entry name" value="CARRIER"/>
    <property type="match status" value="1"/>
</dbReference>
<dbReference type="SUPFAM" id="SSF47336">
    <property type="entry name" value="ACP-like"/>
    <property type="match status" value="1"/>
</dbReference>
<dbReference type="Pfam" id="PF00550">
    <property type="entry name" value="PP-binding"/>
    <property type="match status" value="1"/>
</dbReference>
<dbReference type="InterPro" id="IPR050091">
    <property type="entry name" value="PKS_NRPS_Biosynth_Enz"/>
</dbReference>
<evidence type="ECO:0000256" key="6">
    <source>
        <dbReference type="ARBA" id="ARBA00038879"/>
    </source>
</evidence>
<dbReference type="InterPro" id="IPR014031">
    <property type="entry name" value="Ketoacyl_synth_C"/>
</dbReference>
<dbReference type="InterPro" id="IPR020807">
    <property type="entry name" value="PKS_DH"/>
</dbReference>
<dbReference type="SUPFAM" id="SSF52151">
    <property type="entry name" value="FabD/lysophospholipase-like"/>
    <property type="match status" value="1"/>
</dbReference>
<feature type="domain" description="Ketosynthase family 3 (KS3)" evidence="10">
    <location>
        <begin position="36"/>
        <end position="461"/>
    </location>
</feature>
<dbReference type="InParanoid" id="W3WQ99"/>
<feature type="active site" description="Proton acceptor; for dehydratase activity" evidence="7">
    <location>
        <position position="960"/>
    </location>
</feature>
<reference evidence="13" key="1">
    <citation type="journal article" date="2015" name="BMC Genomics">
        <title>Genomic and transcriptomic analysis of the endophytic fungus Pestalotiopsis fici reveals its lifestyle and high potential for synthesis of natural products.</title>
        <authorList>
            <person name="Wang X."/>
            <person name="Zhang X."/>
            <person name="Liu L."/>
            <person name="Xiang M."/>
            <person name="Wang W."/>
            <person name="Sun X."/>
            <person name="Che Y."/>
            <person name="Guo L."/>
            <person name="Liu G."/>
            <person name="Guo L."/>
            <person name="Wang C."/>
            <person name="Yin W.B."/>
            <person name="Stadler M."/>
            <person name="Zhang X."/>
            <person name="Liu X."/>
        </authorList>
    </citation>
    <scope>NUCLEOTIDE SEQUENCE [LARGE SCALE GENOMIC DNA]</scope>
    <source>
        <strain evidence="13">W106-1 / CGMCC3.15140</strain>
    </source>
</reference>
<keyword evidence="4" id="KW-0560">Oxidoreductase</keyword>
<dbReference type="Pfam" id="PF00698">
    <property type="entry name" value="Acyl_transf_1"/>
    <property type="match status" value="1"/>
</dbReference>
<feature type="active site" description="Proton donor; for dehydratase activity" evidence="7">
    <location>
        <position position="1118"/>
    </location>
</feature>
<dbReference type="GO" id="GO:0016491">
    <property type="term" value="F:oxidoreductase activity"/>
    <property type="evidence" value="ECO:0007669"/>
    <property type="project" value="UniProtKB-KW"/>
</dbReference>
<accession>W3WQ99</accession>
<dbReference type="PANTHER" id="PTHR43775">
    <property type="entry name" value="FATTY ACID SYNTHASE"/>
    <property type="match status" value="1"/>
</dbReference>
<evidence type="ECO:0000256" key="8">
    <source>
        <dbReference type="SAM" id="MobiDB-lite"/>
    </source>
</evidence>
<dbReference type="EMBL" id="KI912118">
    <property type="protein sequence ID" value="ETS75984.1"/>
    <property type="molecule type" value="Genomic_DNA"/>
</dbReference>
<dbReference type="Pfam" id="PF16197">
    <property type="entry name" value="KAsynt_C_assoc"/>
    <property type="match status" value="1"/>
</dbReference>
<dbReference type="InterPro" id="IPR032821">
    <property type="entry name" value="PKS_assoc"/>
</dbReference>
<dbReference type="GO" id="GO:0006633">
    <property type="term" value="P:fatty acid biosynthetic process"/>
    <property type="evidence" value="ECO:0007669"/>
    <property type="project" value="InterPro"/>
</dbReference>
<dbReference type="OrthoDB" id="5334845at2759"/>
<gene>
    <name evidence="12" type="ORF">PFICI_12928</name>
</gene>
<dbReference type="Gene3D" id="3.40.366.10">
    <property type="entry name" value="Malonyl-Coenzyme A Acyl Carrier Protein, domain 2"/>
    <property type="match status" value="1"/>
</dbReference>
<feature type="domain" description="PKS/mFAS DH" evidence="11">
    <location>
        <begin position="928"/>
        <end position="1203"/>
    </location>
</feature>
<dbReference type="InterPro" id="IPR014043">
    <property type="entry name" value="Acyl_transferase_dom"/>
</dbReference>
<dbReference type="GO" id="GO:0004315">
    <property type="term" value="F:3-oxoacyl-[acyl-carrier-protein] synthase activity"/>
    <property type="evidence" value="ECO:0007669"/>
    <property type="project" value="InterPro"/>
</dbReference>
<dbReference type="GO" id="GO:0044550">
    <property type="term" value="P:secondary metabolite biosynthetic process"/>
    <property type="evidence" value="ECO:0007669"/>
    <property type="project" value="TreeGrafter"/>
</dbReference>
<dbReference type="PROSITE" id="PS00606">
    <property type="entry name" value="KS3_1"/>
    <property type="match status" value="1"/>
</dbReference>
<dbReference type="HOGENOM" id="CLU_000022_35_3_1"/>
<dbReference type="GO" id="GO:0031177">
    <property type="term" value="F:phosphopantetheine binding"/>
    <property type="evidence" value="ECO:0007669"/>
    <property type="project" value="InterPro"/>
</dbReference>
<dbReference type="EC" id="2.3.1.165" evidence="6"/>
<dbReference type="PANTHER" id="PTHR43775:SF22">
    <property type="entry name" value="SYNTHASE, PUTATIVE (JCVI)-RELATED"/>
    <property type="match status" value="1"/>
</dbReference>
<keyword evidence="5" id="KW-0511">Multifunctional enzyme</keyword>
<dbReference type="GO" id="GO:0004312">
    <property type="term" value="F:fatty acid synthase activity"/>
    <property type="evidence" value="ECO:0007669"/>
    <property type="project" value="TreeGrafter"/>
</dbReference>
<dbReference type="SUPFAM" id="SSF55048">
    <property type="entry name" value="Probable ACP-binding domain of malonyl-CoA ACP transacylase"/>
    <property type="match status" value="1"/>
</dbReference>
<dbReference type="STRING" id="1229662.W3WQ99"/>
<dbReference type="SMART" id="SM00823">
    <property type="entry name" value="PKS_PP"/>
    <property type="match status" value="1"/>
</dbReference>
<keyword evidence="13" id="KW-1185">Reference proteome</keyword>
<dbReference type="InterPro" id="IPR036291">
    <property type="entry name" value="NAD(P)-bd_dom_sf"/>
</dbReference>
<sequence length="1796" mass="193512">MEVVNDIPTAPTSKPGSGWSTPVSQDSSISSDQVARDDVAIIGMACRTAGGNDTPEKLWDFLMDKKDASGDNPSWRWEPWVKRDPRNAKVIEKTISKGYFIPDLENFDASFFSISPKEAEQMDPHQRLGLEVTWEALEDAGLDPKSLSGSDTAVYMGVDSDDYSRLLLEDIPNIEAWMGIGTTAHGIPNRISYHFDLMGPSVAVDAACASSLCAVHAGRQAVLNGESKVAIVGGVNVCLSPALFHMLGAAGALSPDGVCLSFDDDAHGYARGEGAAVLILKRLSDAIVDGDRVLATLKGTAIAQDGKTNGIMAPNAKAQELVARKALKVADVEPLSVGYVEAHATSTSLGDPTEISAISAVYGAGRPRDAPVHVGSIKPNVGHLEAAAGAISLVKAVMAVRRGEIPPQARLKKLNSRVDWDKSGLQIVREKVVWDESNGPRRAAVCSYGYGGTVSHAIIEQSPLPVAVSQNRRSDTPTLLVLSSPQEKRLTIQSAVQAEWISDKGRAQGLDTIASTLALRRAHHDHRAAFVVSNHDEASEALLSFTKGMTRDWSAQGRTFASGPSKDVVWVFSGHGAQWGDMGKELLLDPVFYQTVSPLDDIVLQELGYSAIETLEAGNFQDSDVIQVLTYLVQVGLSEVLKSRGVQPRAVIGHSVGEIAASVVVGCLTPSEGALIVTRRARLYAQVKGLGGMALVNLPFAEVAAELGDREDLVAAIDSSPNSCVVSGAIAALAEYEEKLKQRNIRSFKVKTDIAFHSPMLKTLSASLETALSKVLKPQLPVIKLYSTSRKDPRSQVARDADYWINNMVHPVWLTSAVNAAVDDGHRVFLEVSSHPIVSHSINETLMERDLKEFAIIPTMKKSQPTEKSILHAIAQLYVAGAQVNFSAFIGSQWCAEVPGFVWSHKPFWKDVSTGWSGDEGIHDIDKHTLLGRRIVIAGSSTTLYTTRVTEATKPFPRAHKLHGTDIVPAAVYLNTFFHATSAAVIYDMTLRTPLAITDAPRNIQVIADGENVKIASRLGSSDDKSWVTHSAARWGVDPLEQTASPANLDAIKKRIGKVLPNNFSIDYLTRVGVAGIAFPWAVTEHYGNSREMLARVDADPDSATVSWHSSSWAPIFDAASSVGATIFSDDAKLRIVSKVGKAMLYSSRPAPKICYLYVVETEAAVNDSLSRSADVSILSVEGELLSKFEGLTLTEVDPVPRISQGIEGLVHQLAWAPPRLSEKPLVFDQVVLISEDGKLHDRYKMDLEGQFPKVIGFNSAQELKQEAAYKLLHGKTSAVVYCPGSIGSAGDIAGSARKFIWDAATAIKAIVHNSLAVKFFIVTDGVFAAGSAAALAQGPLYGLARVVALEHSDIWGGLIDNEGPAFPLLPFKYVQGHDIIRFVDGLPRVARMRPFSKYQLLPASSNKTLLPKSEGTYVITGGLGVLGLETCDWLIEKGARRIVIVSRRALPPRSQWTGAAEKILPILRRIQAMERLGASIHVVSLDIGADDAHDQLLASLERLSLPPVLGVIHASGVLEDSLLCDTTADSFARVLSPKISGALALHRAFPPAAGLDFFVLFSSIGQLVGTSGQSSYGAGNAFLDTLAAHRRGQGDNAIAFQWTAWRNLGMGTSDFLALELESKGITDITRSEGFQAWEHMSKYNVDQVVVTRCRTLDAVEPIPCPLLEDIAVRIPIARTSASSSMTPVVKAGEGGGGSKASSGDARPTSTVELKAWLNVRLRECLASVLKIDDIEEIDDRVALTDIGVDSVMTIVLRQKLQSVLKIKVPQTLTWNYPTVVAMVDWFLKQFQDEAA</sequence>
<evidence type="ECO:0000256" key="4">
    <source>
        <dbReference type="ARBA" id="ARBA00023002"/>
    </source>
</evidence>
<keyword evidence="2" id="KW-0597">Phosphoprotein</keyword>
<dbReference type="GeneID" id="19277941"/>
<name>W3WQ99_PESFW</name>
<dbReference type="Pfam" id="PF21089">
    <property type="entry name" value="PKS_DH_N"/>
    <property type="match status" value="1"/>
</dbReference>
<evidence type="ECO:0000256" key="5">
    <source>
        <dbReference type="ARBA" id="ARBA00023268"/>
    </source>
</evidence>
<evidence type="ECO:0000256" key="1">
    <source>
        <dbReference type="ARBA" id="ARBA00022450"/>
    </source>
</evidence>
<dbReference type="InterPro" id="IPR036736">
    <property type="entry name" value="ACP-like_sf"/>
</dbReference>
<keyword evidence="3" id="KW-0808">Transferase</keyword>
<evidence type="ECO:0000259" key="9">
    <source>
        <dbReference type="PROSITE" id="PS50075"/>
    </source>
</evidence>
<feature type="compositionally biased region" description="Polar residues" evidence="8">
    <location>
        <begin position="10"/>
        <end position="22"/>
    </location>
</feature>
<dbReference type="InterPro" id="IPR013968">
    <property type="entry name" value="PKS_KR"/>
</dbReference>
<dbReference type="InterPro" id="IPR042104">
    <property type="entry name" value="PKS_dehydratase_sf"/>
</dbReference>
<dbReference type="Gene3D" id="3.40.47.10">
    <property type="match status" value="1"/>
</dbReference>
<evidence type="ECO:0000259" key="11">
    <source>
        <dbReference type="PROSITE" id="PS52019"/>
    </source>
</evidence>
<dbReference type="InterPro" id="IPR014030">
    <property type="entry name" value="Ketoacyl_synth_N"/>
</dbReference>
<dbReference type="SMART" id="SM00825">
    <property type="entry name" value="PKS_KS"/>
    <property type="match status" value="1"/>
</dbReference>
<dbReference type="PROSITE" id="PS52004">
    <property type="entry name" value="KS3_2"/>
    <property type="match status" value="1"/>
</dbReference>
<dbReference type="OMA" id="SWVTHTT"/>
<dbReference type="SMART" id="SM00826">
    <property type="entry name" value="PKS_DH"/>
    <property type="match status" value="1"/>
</dbReference>
<feature type="domain" description="Carrier" evidence="9">
    <location>
        <begin position="1716"/>
        <end position="1791"/>
    </location>
</feature>
<dbReference type="InterPro" id="IPR057326">
    <property type="entry name" value="KR_dom"/>
</dbReference>
<feature type="region of interest" description="Disordered" evidence="8">
    <location>
        <begin position="1686"/>
        <end position="1707"/>
    </location>
</feature>
<dbReference type="InterPro" id="IPR049552">
    <property type="entry name" value="PKS_DH_N"/>
</dbReference>
<dbReference type="SUPFAM" id="SSF53901">
    <property type="entry name" value="Thiolase-like"/>
    <property type="match status" value="1"/>
</dbReference>
<dbReference type="CDD" id="cd00833">
    <property type="entry name" value="PKS"/>
    <property type="match status" value="1"/>
</dbReference>
<proteinExistence type="predicted"/>
<dbReference type="SMART" id="SM01294">
    <property type="entry name" value="PKS_PP_betabranch"/>
    <property type="match status" value="1"/>
</dbReference>
<dbReference type="KEGG" id="pfy:PFICI_12928"/>
<evidence type="ECO:0000256" key="2">
    <source>
        <dbReference type="ARBA" id="ARBA00022553"/>
    </source>
</evidence>
<dbReference type="SMART" id="SM00822">
    <property type="entry name" value="PKS_KR"/>
    <property type="match status" value="1"/>
</dbReference>
<dbReference type="RefSeq" id="XP_007839700.1">
    <property type="nucleotide sequence ID" value="XM_007841509.1"/>
</dbReference>
<dbReference type="InterPro" id="IPR020841">
    <property type="entry name" value="PKS_Beta-ketoAc_synthase_dom"/>
</dbReference>
<dbReference type="Pfam" id="PF00109">
    <property type="entry name" value="ketoacyl-synt"/>
    <property type="match status" value="1"/>
</dbReference>
<dbReference type="InterPro" id="IPR020806">
    <property type="entry name" value="PKS_PP-bd"/>
</dbReference>
<dbReference type="CDD" id="cd08955">
    <property type="entry name" value="KR_2_FAS_SDR_x"/>
    <property type="match status" value="1"/>
</dbReference>
<dbReference type="InterPro" id="IPR016039">
    <property type="entry name" value="Thiolase-like"/>
</dbReference>
<feature type="region of interest" description="N-terminal hotdog fold" evidence="7">
    <location>
        <begin position="928"/>
        <end position="1042"/>
    </location>
</feature>
<feature type="compositionally biased region" description="Low complexity" evidence="8">
    <location>
        <begin position="23"/>
        <end position="33"/>
    </location>
</feature>
<dbReference type="Gene3D" id="3.40.50.720">
    <property type="entry name" value="NAD(P)-binding Rossmann-like Domain"/>
    <property type="match status" value="1"/>
</dbReference>
<dbReference type="InterPro" id="IPR018201">
    <property type="entry name" value="Ketoacyl_synth_AS"/>
</dbReference>